<evidence type="ECO:0000256" key="6">
    <source>
        <dbReference type="RuleBase" id="RU004057"/>
    </source>
</evidence>
<proteinExistence type="inferred from homology"/>
<keyword evidence="5 7" id="KW-0472">Membrane</keyword>
<feature type="transmembrane region" description="Helical" evidence="7">
    <location>
        <begin position="160"/>
        <end position="183"/>
    </location>
</feature>
<name>A0ABP9UQD7_9BACT</name>
<comment type="similarity">
    <text evidence="6">Belongs to the exbB/tolQ family.</text>
</comment>
<comment type="subcellular location">
    <subcellularLocation>
        <location evidence="1">Cell membrane</location>
        <topology evidence="1">Multi-pass membrane protein</topology>
    </subcellularLocation>
    <subcellularLocation>
        <location evidence="6">Membrane</location>
        <topology evidence="6">Multi-pass membrane protein</topology>
    </subcellularLocation>
</comment>
<evidence type="ECO:0000313" key="9">
    <source>
        <dbReference type="EMBL" id="GAA5483761.1"/>
    </source>
</evidence>
<dbReference type="PANTHER" id="PTHR30625">
    <property type="entry name" value="PROTEIN TOLQ"/>
    <property type="match status" value="1"/>
</dbReference>
<evidence type="ECO:0000259" key="8">
    <source>
        <dbReference type="Pfam" id="PF01618"/>
    </source>
</evidence>
<dbReference type="Proteomes" id="UP001476282">
    <property type="component" value="Unassembled WGS sequence"/>
</dbReference>
<evidence type="ECO:0000256" key="4">
    <source>
        <dbReference type="ARBA" id="ARBA00022989"/>
    </source>
</evidence>
<evidence type="ECO:0000256" key="3">
    <source>
        <dbReference type="ARBA" id="ARBA00022692"/>
    </source>
</evidence>
<keyword evidence="2" id="KW-1003">Cell membrane</keyword>
<feature type="domain" description="MotA/TolQ/ExbB proton channel" evidence="8">
    <location>
        <begin position="87"/>
        <end position="195"/>
    </location>
</feature>
<evidence type="ECO:0000256" key="7">
    <source>
        <dbReference type="SAM" id="Phobius"/>
    </source>
</evidence>
<protein>
    <submittedName>
        <fullName evidence="9">Tol-Pal system protein TolQ</fullName>
    </submittedName>
</protein>
<keyword evidence="3 7" id="KW-0812">Transmembrane</keyword>
<dbReference type="PANTHER" id="PTHR30625:SF11">
    <property type="entry name" value="MOTA_TOLQ_EXBB PROTON CHANNEL DOMAIN-CONTAINING PROTEIN"/>
    <property type="match status" value="1"/>
</dbReference>
<dbReference type="Pfam" id="PF01618">
    <property type="entry name" value="MotA_ExbB"/>
    <property type="match status" value="1"/>
</dbReference>
<keyword evidence="6" id="KW-0653">Protein transport</keyword>
<dbReference type="InterPro" id="IPR002898">
    <property type="entry name" value="MotA_ExbB_proton_chnl"/>
</dbReference>
<accession>A0ABP9UQD7</accession>
<dbReference type="EMBL" id="BAABRI010000017">
    <property type="protein sequence ID" value="GAA5483761.1"/>
    <property type="molecule type" value="Genomic_DNA"/>
</dbReference>
<sequence>MPKDLIDAQTLISSGGPIVYLQFALAFFGAVFVVERMFFFHRARISVGDLLVGLSNHARRKAYAEALHEAARAPGPVARVAHAVLLRHHLPRTDLRDVAQEAGQLEVPRIEKNLRGILAVALLAPLAGMLGTVLGILEMFNELGAGDQAMPASELAKGVFQALVTTAVGLMIAIPAYLFYLYFVGRAKRLFHRIERTGIEMVNIICDARAETGIVSIRDEIESRERRQRPSS</sequence>
<keyword evidence="4 7" id="KW-1133">Transmembrane helix</keyword>
<keyword evidence="6" id="KW-0813">Transport</keyword>
<evidence type="ECO:0000256" key="1">
    <source>
        <dbReference type="ARBA" id="ARBA00004651"/>
    </source>
</evidence>
<dbReference type="RefSeq" id="WP_353567867.1">
    <property type="nucleotide sequence ID" value="NZ_BAABRI010000017.1"/>
</dbReference>
<evidence type="ECO:0000313" key="10">
    <source>
        <dbReference type="Proteomes" id="UP001476282"/>
    </source>
</evidence>
<feature type="transmembrane region" description="Helical" evidence="7">
    <location>
        <begin position="12"/>
        <end position="34"/>
    </location>
</feature>
<feature type="transmembrane region" description="Helical" evidence="7">
    <location>
        <begin position="117"/>
        <end position="140"/>
    </location>
</feature>
<gene>
    <name evidence="9" type="primary">tolQ_6</name>
    <name evidence="9" type="ORF">Hsar01_02995</name>
</gene>
<evidence type="ECO:0000256" key="5">
    <source>
        <dbReference type="ARBA" id="ARBA00023136"/>
    </source>
</evidence>
<evidence type="ECO:0000256" key="2">
    <source>
        <dbReference type="ARBA" id="ARBA00022475"/>
    </source>
</evidence>
<dbReference type="InterPro" id="IPR050790">
    <property type="entry name" value="ExbB/TolQ_transport"/>
</dbReference>
<organism evidence="9 10">
    <name type="scientific">Haloferula sargassicola</name>
    <dbReference type="NCBI Taxonomy" id="490096"/>
    <lineage>
        <taxon>Bacteria</taxon>
        <taxon>Pseudomonadati</taxon>
        <taxon>Verrucomicrobiota</taxon>
        <taxon>Verrucomicrobiia</taxon>
        <taxon>Verrucomicrobiales</taxon>
        <taxon>Verrucomicrobiaceae</taxon>
        <taxon>Haloferula</taxon>
    </lineage>
</organism>
<comment type="caution">
    <text evidence="9">The sequence shown here is derived from an EMBL/GenBank/DDBJ whole genome shotgun (WGS) entry which is preliminary data.</text>
</comment>
<keyword evidence="10" id="KW-1185">Reference proteome</keyword>
<reference evidence="9 10" key="1">
    <citation type="submission" date="2024-02" db="EMBL/GenBank/DDBJ databases">
        <title>Haloferula sargassicola NBRC 104335.</title>
        <authorList>
            <person name="Ichikawa N."/>
            <person name="Katano-Makiyama Y."/>
            <person name="Hidaka K."/>
        </authorList>
    </citation>
    <scope>NUCLEOTIDE SEQUENCE [LARGE SCALE GENOMIC DNA]</scope>
    <source>
        <strain evidence="9 10">NBRC 104335</strain>
    </source>
</reference>